<accession>A0ABT6ZUR8</accession>
<protein>
    <recommendedName>
        <fullName evidence="4">Lantibiotic dehydratase, C terminus</fullName>
    </recommendedName>
</protein>
<dbReference type="Proteomes" id="UP001214441">
    <property type="component" value="Unassembled WGS sequence"/>
</dbReference>
<dbReference type="EMBL" id="JANCPR020000010">
    <property type="protein sequence ID" value="MDJ1132798.1"/>
    <property type="molecule type" value="Genomic_DNA"/>
</dbReference>
<evidence type="ECO:0008006" key="4">
    <source>
        <dbReference type="Google" id="ProtNLM"/>
    </source>
</evidence>
<proteinExistence type="predicted"/>
<organism evidence="2 3">
    <name type="scientific">Streptomyces iconiensis</name>
    <dbReference type="NCBI Taxonomy" id="1384038"/>
    <lineage>
        <taxon>Bacteria</taxon>
        <taxon>Bacillati</taxon>
        <taxon>Actinomycetota</taxon>
        <taxon>Actinomycetes</taxon>
        <taxon>Kitasatosporales</taxon>
        <taxon>Streptomycetaceae</taxon>
        <taxon>Streptomyces</taxon>
    </lineage>
</organism>
<comment type="caution">
    <text evidence="2">The sequence shown here is derived from an EMBL/GenBank/DDBJ whole genome shotgun (WGS) entry which is preliminary data.</text>
</comment>
<gene>
    <name evidence="2" type="ORF">NMN56_012695</name>
</gene>
<dbReference type="RefSeq" id="WP_274040152.1">
    <property type="nucleotide sequence ID" value="NZ_JANCPR020000010.1"/>
</dbReference>
<evidence type="ECO:0000256" key="1">
    <source>
        <dbReference type="SAM" id="MobiDB-lite"/>
    </source>
</evidence>
<name>A0ABT6ZUR8_9ACTN</name>
<keyword evidence="3" id="KW-1185">Reference proteome</keyword>
<evidence type="ECO:0000313" key="3">
    <source>
        <dbReference type="Proteomes" id="UP001214441"/>
    </source>
</evidence>
<feature type="compositionally biased region" description="Low complexity" evidence="1">
    <location>
        <begin position="245"/>
        <end position="257"/>
    </location>
</feature>
<sequence>MTARPTLSEVVVHRVNHLPVEALDLGLPGTLESLLGESGLERQLAEWAEPLSDALHAAVPGLEDDPALRRAALAVRRAVHNQRPAKVPDSAVLALAWRLGDEEGALLTRWQDGVRRLAALRTVTETHYATETARATARLRDVLNDHGLGQGVALASPHLLGHLTAKPLEPHGKATRSVLAYVSRAAVKTSPFSRLTELTLDGQKTGGETAEGEAAEAETAEGETADGPSADSRQPGGPMPDEQIPGEQRPGEQGPGEQRPREQKFARGGRLSVAQQHVRDWVDTLARDERCATLFETEPNRSPREVAGRLLVLLPSYGGPGEAAWRTDEVADASRHRALVEEIGTWPRATIAATLERIGGADPFGGFVRLLDTGWLRLVLPWETGEERPLLALARRLERLADPALLHTARCLRTLDDGAAELAGLDGPARAAAVERLARRVAGGPEEAPRPAVPYTVYEDTLSDVPVHLTAPAVREDLTALGERIRPYVFRSHLYDWMRDEFVAAYGSGGRCRDAFAFLWRLAAAPDFDSKLFQALRRDHQESGSPTERAWLPVSASSAPPTTAVLYQIAAGGPDDLARGRHRTVVNQYNSGVGGLLARFRRLLDTPAPSGDLTEQLRDWIGGLFPEAAPREVTLSGDVNGMHEAAEGVLPPLRWPNEPARSDEAYDPEARVALRHDPADDTLTLTLADEADRVVAPVYLGVVPQHLVPGPARLLLCLADPWVNGSRMCCTRNPVEVAPPPTPGAVDRSPRSAHGRLVLRRETWRLEPGLLPRPEKGEEAAAFFRRVHRWRTSHGMPEEVFLSVENPPGDPGSTGAAAKPLWLSFASPHAIWAAVNHVKKAPRALAVRLSEACPDRSGYWLRDHEGHRRAAEHVSLLRWERAAAPAVARNDERPGGDHG</sequence>
<feature type="compositionally biased region" description="Acidic residues" evidence="1">
    <location>
        <begin position="210"/>
        <end position="224"/>
    </location>
</feature>
<feature type="region of interest" description="Disordered" evidence="1">
    <location>
        <begin position="198"/>
        <end position="272"/>
    </location>
</feature>
<reference evidence="2 3" key="1">
    <citation type="submission" date="2023-05" db="EMBL/GenBank/DDBJ databases">
        <title>Streptantibioticus silvisoli sp. nov., acidotolerant actinomycetes 1 from pine litter.</title>
        <authorList>
            <person name="Swiecimska M."/>
            <person name="Golinska P."/>
            <person name="Sangal V."/>
            <person name="Wachnowicz B."/>
            <person name="Goodfellow M."/>
        </authorList>
    </citation>
    <scope>NUCLEOTIDE SEQUENCE [LARGE SCALE GENOMIC DNA]</scope>
    <source>
        <strain evidence="2 3">DSM 42109</strain>
    </source>
</reference>
<evidence type="ECO:0000313" key="2">
    <source>
        <dbReference type="EMBL" id="MDJ1132798.1"/>
    </source>
</evidence>